<dbReference type="EMBL" id="CCAZ020000001">
    <property type="protein sequence ID" value="CEG07724.1"/>
    <property type="molecule type" value="Genomic_DNA"/>
</dbReference>
<proteinExistence type="predicted"/>
<gene>
    <name evidence="1" type="ORF">BN961_01125</name>
</gene>
<dbReference type="Proteomes" id="UP000035762">
    <property type="component" value="Unassembled WGS sequence"/>
</dbReference>
<accession>A0A090MPX6</accession>
<protein>
    <submittedName>
        <fullName evidence="1">Uncharacterized protein</fullName>
    </submittedName>
</protein>
<evidence type="ECO:0000313" key="1">
    <source>
        <dbReference type="EMBL" id="CEG07724.1"/>
    </source>
</evidence>
<name>A0A090MPX6_AFIFE</name>
<evidence type="ECO:0000313" key="2">
    <source>
        <dbReference type="Proteomes" id="UP000035762"/>
    </source>
</evidence>
<keyword evidence="2" id="KW-1185">Reference proteome</keyword>
<dbReference type="AlphaFoldDB" id="A0A090MPX6"/>
<dbReference type="AntiFam" id="ANF00198">
    <property type="entry name" value="Shadow ORF (opposite pilG)"/>
</dbReference>
<comment type="caution">
    <text evidence="1">The sequence shown here is derived from an EMBL/GenBank/DDBJ whole genome shotgun (WGS) entry which is preliminary data.</text>
</comment>
<sequence>MRTRIGFQPATHLETVDVGHHHVEQDDVAFGALADLKRLRAAIGGDHIEIFRREPCLQQLDVCWDVINDQNPRGHSKTP</sequence>
<organism evidence="1 2">
    <name type="scientific">Afipia felis</name>
    <name type="common">Cat scratch disease bacillus</name>
    <dbReference type="NCBI Taxonomy" id="1035"/>
    <lineage>
        <taxon>Bacteria</taxon>
        <taxon>Pseudomonadati</taxon>
        <taxon>Pseudomonadota</taxon>
        <taxon>Alphaproteobacteria</taxon>
        <taxon>Hyphomicrobiales</taxon>
        <taxon>Nitrobacteraceae</taxon>
        <taxon>Afipia</taxon>
    </lineage>
</organism>
<reference evidence="1 2" key="1">
    <citation type="journal article" date="2014" name="Genome Announc.">
        <title>Genome Sequence of Afipia felis Strain 76713, Isolated in Hospital Water Using an Amoeba Co-Culture Procedure.</title>
        <authorList>
            <person name="Benamar S."/>
            <person name="La Scola B."/>
            <person name="Croce O."/>
        </authorList>
    </citation>
    <scope>NUCLEOTIDE SEQUENCE [LARGE SCALE GENOMIC DNA]</scope>
    <source>
        <strain evidence="1 2">76713</strain>
    </source>
</reference>